<protein>
    <submittedName>
        <fullName evidence="1">Uncharacterized protein</fullName>
    </submittedName>
</protein>
<proteinExistence type="predicted"/>
<dbReference type="Gene3D" id="3.30.70.1820">
    <property type="entry name" value="L1 transposable element, RRM domain"/>
    <property type="match status" value="1"/>
</dbReference>
<organism evidence="1 2">
    <name type="scientific">Crenichthys baileyi</name>
    <name type="common">White River springfish</name>
    <dbReference type="NCBI Taxonomy" id="28760"/>
    <lineage>
        <taxon>Eukaryota</taxon>
        <taxon>Metazoa</taxon>
        <taxon>Chordata</taxon>
        <taxon>Craniata</taxon>
        <taxon>Vertebrata</taxon>
        <taxon>Euteleostomi</taxon>
        <taxon>Actinopterygii</taxon>
        <taxon>Neopterygii</taxon>
        <taxon>Teleostei</taxon>
        <taxon>Neoteleostei</taxon>
        <taxon>Acanthomorphata</taxon>
        <taxon>Ovalentaria</taxon>
        <taxon>Atherinomorphae</taxon>
        <taxon>Cyprinodontiformes</taxon>
        <taxon>Goodeidae</taxon>
        <taxon>Crenichthys</taxon>
    </lineage>
</organism>
<evidence type="ECO:0000313" key="1">
    <source>
        <dbReference type="EMBL" id="KAK5615275.1"/>
    </source>
</evidence>
<dbReference type="Proteomes" id="UP001311232">
    <property type="component" value="Unassembled WGS sequence"/>
</dbReference>
<gene>
    <name evidence="1" type="ORF">CRENBAI_003619</name>
</gene>
<accession>A0AAV9S1X2</accession>
<keyword evidence="2" id="KW-1185">Reference proteome</keyword>
<evidence type="ECO:0000313" key="2">
    <source>
        <dbReference type="Proteomes" id="UP001311232"/>
    </source>
</evidence>
<sequence length="161" mass="19034">MNKENAALKEKLLEAERYKRRWNLKLSGLKEQEGENLRKKAEQLLSRILPQWANQAVVIDTIHRVGRKEEGRSRQVTVQFTKRRHRETGWKMTKDSAVCKEQGLRFAQDFIKEDLLAREELWPKITKARSPGKVAFYRSCCSHRWQGDQSFVSFVRLHVIL</sequence>
<comment type="caution">
    <text evidence="1">The sequence shown here is derived from an EMBL/GenBank/DDBJ whole genome shotgun (WGS) entry which is preliminary data.</text>
</comment>
<name>A0AAV9S1X2_9TELE</name>
<dbReference type="AlphaFoldDB" id="A0AAV9S1X2"/>
<reference evidence="1 2" key="1">
    <citation type="submission" date="2021-06" db="EMBL/GenBank/DDBJ databases">
        <authorList>
            <person name="Palmer J.M."/>
        </authorList>
    </citation>
    <scope>NUCLEOTIDE SEQUENCE [LARGE SCALE GENOMIC DNA]</scope>
    <source>
        <strain evidence="1 2">MEX-2019</strain>
        <tissue evidence="1">Muscle</tissue>
    </source>
</reference>
<dbReference type="EMBL" id="JAHHUM010000984">
    <property type="protein sequence ID" value="KAK5615275.1"/>
    <property type="molecule type" value="Genomic_DNA"/>
</dbReference>